<sequence length="878" mass="99463">MKLRFYYILCLQTALFFSGDLFSKDNTEVGENSSLHDNYEPLRPANTASPRDTLRSFLEDYSVALKESRETGRLTSRTGLAAYDRALQTLNFSTTRDGAARTIQAQRLIYLKEILDRLELPPYDEIPGPEEVREMGLREWVIPKTQMRIVFEENGPAPGTWRFSPRTVELLPRYFRQAKVLPYQPGATEGLHEATENHSKRVMSSEAEVGFRLREANIESPRDTLDTFLINMNQAYELTMQANEMLREDRNQFTDEEIESLDNKINDSLRRAVETLNLSQVAKALRNDVGLESAMQIKEIMDRMGLPPIDMIPDIHMVEDLRKQMHNEGQPIRWTYPNTNIEIVEVMEGDLKGFFLFSSRTIDQAAESYEKVKDIEYRPDSDVYYHFKSKYESPNISPGFYEFYVSTPGNMIPQATPLGRFVENLPDSFHKSFLGQSLWHWVFTLVTYLLALVVSVIIFVGIGRFGANRSMLLKSWLKLFPPLLVSLLIFFATIFITDYINITGTPIFTIINIDGVVRSALLAWAVFCLCRALTETVIALPQIKDESVDASLLRLTSRIIGVLLLLWVLLAGLKDLGLDIWPLIAGLGVGGLAVALAFRPTMENIIGSFMIFADKPYKIGQRVKVLGADGTVESIGLRSTKIRLLSGHITTIPNEKMTTVAIENVGQRPYIRRVFDVTITYDTKPKQINRAVEIIRDILSVPDDQVADRMATAEEKSVHPNTAINKPDFPPRVFFNNLNSDSLNILVIYWYHPPEYWEFLEHANWVNVQIMEQFNAEGIDFAFPTQTLHLAGDPNRELSVGTHWETDEKGQSAINLFSQAAAFGAQSALGNVSFATASDEIRPENRQLNPEKENKSGDTSDAAIEDDIVDPDNNSQQQ</sequence>
<dbReference type="InterPro" id="IPR011066">
    <property type="entry name" value="MscS_channel_C_sf"/>
</dbReference>
<feature type="transmembrane region" description="Helical" evidence="8">
    <location>
        <begin position="483"/>
        <end position="502"/>
    </location>
</feature>
<comment type="subcellular location">
    <subcellularLocation>
        <location evidence="1">Cell membrane</location>
        <topology evidence="1">Multi-pass membrane protein</topology>
    </subcellularLocation>
</comment>
<comment type="similarity">
    <text evidence="2">Belongs to the MscS (TC 1.A.23) family.</text>
</comment>
<dbReference type="Pfam" id="PF21082">
    <property type="entry name" value="MS_channel_3rd"/>
    <property type="match status" value="1"/>
</dbReference>
<dbReference type="EMBL" id="CP136920">
    <property type="protein sequence ID" value="WOO40839.1"/>
    <property type="molecule type" value="Genomic_DNA"/>
</dbReference>
<reference evidence="11 12" key="1">
    <citation type="submission" date="2023-10" db="EMBL/GenBank/DDBJ databases">
        <title>Rubellicoccus peritrichatus gen. nov., sp. nov., isolated from an algae of coral reef tank.</title>
        <authorList>
            <person name="Luo J."/>
        </authorList>
    </citation>
    <scope>NUCLEOTIDE SEQUENCE [LARGE SCALE GENOMIC DNA]</scope>
    <source>
        <strain evidence="11 12">CR14</strain>
    </source>
</reference>
<accession>A0AAQ3LAA4</accession>
<feature type="transmembrane region" description="Helical" evidence="8">
    <location>
        <begin position="438"/>
        <end position="462"/>
    </location>
</feature>
<dbReference type="SUPFAM" id="SSF82689">
    <property type="entry name" value="Mechanosensitive channel protein MscS (YggB), C-terminal domain"/>
    <property type="match status" value="1"/>
</dbReference>
<feature type="domain" description="Mechanosensitive ion channel MscS C-terminal" evidence="10">
    <location>
        <begin position="674"/>
        <end position="781"/>
    </location>
</feature>
<dbReference type="Gene3D" id="3.30.70.100">
    <property type="match status" value="1"/>
</dbReference>
<evidence type="ECO:0000256" key="5">
    <source>
        <dbReference type="ARBA" id="ARBA00022989"/>
    </source>
</evidence>
<evidence type="ECO:0000313" key="12">
    <source>
        <dbReference type="Proteomes" id="UP001304300"/>
    </source>
</evidence>
<keyword evidence="3" id="KW-1003">Cell membrane</keyword>
<evidence type="ECO:0000256" key="1">
    <source>
        <dbReference type="ARBA" id="ARBA00004651"/>
    </source>
</evidence>
<dbReference type="PANTHER" id="PTHR30221">
    <property type="entry name" value="SMALL-CONDUCTANCE MECHANOSENSITIVE CHANNEL"/>
    <property type="match status" value="1"/>
</dbReference>
<dbReference type="SUPFAM" id="SSF50182">
    <property type="entry name" value="Sm-like ribonucleoproteins"/>
    <property type="match status" value="1"/>
</dbReference>
<evidence type="ECO:0000256" key="7">
    <source>
        <dbReference type="SAM" id="MobiDB-lite"/>
    </source>
</evidence>
<feature type="compositionally biased region" description="Basic and acidic residues" evidence="7">
    <location>
        <begin position="839"/>
        <end position="858"/>
    </location>
</feature>
<evidence type="ECO:0000259" key="10">
    <source>
        <dbReference type="Pfam" id="PF21082"/>
    </source>
</evidence>
<dbReference type="GO" id="GO:0008381">
    <property type="term" value="F:mechanosensitive monoatomic ion channel activity"/>
    <property type="evidence" value="ECO:0007669"/>
    <property type="project" value="InterPro"/>
</dbReference>
<evidence type="ECO:0000259" key="9">
    <source>
        <dbReference type="Pfam" id="PF00924"/>
    </source>
</evidence>
<organism evidence="11 12">
    <name type="scientific">Rubellicoccus peritrichatus</name>
    <dbReference type="NCBI Taxonomy" id="3080537"/>
    <lineage>
        <taxon>Bacteria</taxon>
        <taxon>Pseudomonadati</taxon>
        <taxon>Verrucomicrobiota</taxon>
        <taxon>Opitutia</taxon>
        <taxon>Puniceicoccales</taxon>
        <taxon>Cerasicoccaceae</taxon>
        <taxon>Rubellicoccus</taxon>
    </lineage>
</organism>
<evidence type="ECO:0000256" key="6">
    <source>
        <dbReference type="ARBA" id="ARBA00023136"/>
    </source>
</evidence>
<dbReference type="Pfam" id="PF00924">
    <property type="entry name" value="MS_channel_2nd"/>
    <property type="match status" value="1"/>
</dbReference>
<evidence type="ECO:0000256" key="8">
    <source>
        <dbReference type="SAM" id="Phobius"/>
    </source>
</evidence>
<dbReference type="Gene3D" id="1.10.287.1260">
    <property type="match status" value="1"/>
</dbReference>
<gene>
    <name evidence="11" type="ORF">RZN69_19625</name>
</gene>
<keyword evidence="4 8" id="KW-0812">Transmembrane</keyword>
<dbReference type="KEGG" id="puo:RZN69_19625"/>
<dbReference type="RefSeq" id="WP_317833060.1">
    <property type="nucleotide sequence ID" value="NZ_CP136920.1"/>
</dbReference>
<dbReference type="InterPro" id="IPR023408">
    <property type="entry name" value="MscS_beta-dom_sf"/>
</dbReference>
<dbReference type="InterPro" id="IPR010920">
    <property type="entry name" value="LSM_dom_sf"/>
</dbReference>
<dbReference type="InterPro" id="IPR049278">
    <property type="entry name" value="MS_channel_C"/>
</dbReference>
<feature type="transmembrane region" description="Helical" evidence="8">
    <location>
        <begin position="555"/>
        <end position="574"/>
    </location>
</feature>
<dbReference type="AlphaFoldDB" id="A0AAQ3LAA4"/>
<feature type="domain" description="Mechanosensitive ion channel MscS" evidence="9">
    <location>
        <begin position="602"/>
        <end position="665"/>
    </location>
</feature>
<dbReference type="GO" id="GO:0005886">
    <property type="term" value="C:plasma membrane"/>
    <property type="evidence" value="ECO:0007669"/>
    <property type="project" value="UniProtKB-SubCell"/>
</dbReference>
<dbReference type="PANTHER" id="PTHR30221:SF1">
    <property type="entry name" value="SMALL-CONDUCTANCE MECHANOSENSITIVE CHANNEL"/>
    <property type="match status" value="1"/>
</dbReference>
<dbReference type="InterPro" id="IPR006685">
    <property type="entry name" value="MscS_channel_2nd"/>
</dbReference>
<keyword evidence="12" id="KW-1185">Reference proteome</keyword>
<keyword evidence="6 8" id="KW-0472">Membrane</keyword>
<feature type="transmembrane region" description="Helical" evidence="8">
    <location>
        <begin position="580"/>
        <end position="598"/>
    </location>
</feature>
<proteinExistence type="inferred from homology"/>
<dbReference type="InterPro" id="IPR045275">
    <property type="entry name" value="MscS_archaea/bacteria_type"/>
</dbReference>
<evidence type="ECO:0000256" key="2">
    <source>
        <dbReference type="ARBA" id="ARBA00008017"/>
    </source>
</evidence>
<dbReference type="InterPro" id="IPR011014">
    <property type="entry name" value="MscS_channel_TM-2"/>
</dbReference>
<feature type="region of interest" description="Disordered" evidence="7">
    <location>
        <begin position="838"/>
        <end position="878"/>
    </location>
</feature>
<dbReference type="Gene3D" id="2.30.30.60">
    <property type="match status" value="1"/>
</dbReference>
<protein>
    <submittedName>
        <fullName evidence="11">Mechanosensitive ion channel family protein</fullName>
    </submittedName>
</protein>
<evidence type="ECO:0000256" key="4">
    <source>
        <dbReference type="ARBA" id="ARBA00022692"/>
    </source>
</evidence>
<name>A0AAQ3LAA4_9BACT</name>
<dbReference type="SUPFAM" id="SSF82861">
    <property type="entry name" value="Mechanosensitive channel protein MscS (YggB), transmembrane region"/>
    <property type="match status" value="1"/>
</dbReference>
<dbReference type="Proteomes" id="UP001304300">
    <property type="component" value="Chromosome"/>
</dbReference>
<keyword evidence="5 8" id="KW-1133">Transmembrane helix</keyword>
<evidence type="ECO:0000313" key="11">
    <source>
        <dbReference type="EMBL" id="WOO40839.1"/>
    </source>
</evidence>
<evidence type="ECO:0000256" key="3">
    <source>
        <dbReference type="ARBA" id="ARBA00022475"/>
    </source>
</evidence>